<comment type="caution">
    <text evidence="1">The sequence shown here is derived from an EMBL/GenBank/DDBJ whole genome shotgun (WGS) entry which is preliminary data.</text>
</comment>
<organism evidence="1 2">
    <name type="scientific">Paramecium sonneborni</name>
    <dbReference type="NCBI Taxonomy" id="65129"/>
    <lineage>
        <taxon>Eukaryota</taxon>
        <taxon>Sar</taxon>
        <taxon>Alveolata</taxon>
        <taxon>Ciliophora</taxon>
        <taxon>Intramacronucleata</taxon>
        <taxon>Oligohymenophorea</taxon>
        <taxon>Peniculida</taxon>
        <taxon>Parameciidae</taxon>
        <taxon>Paramecium</taxon>
    </lineage>
</organism>
<keyword evidence="2" id="KW-1185">Reference proteome</keyword>
<evidence type="ECO:0000313" key="1">
    <source>
        <dbReference type="EMBL" id="CAD8080461.1"/>
    </source>
</evidence>
<dbReference type="OrthoDB" id="304561at2759"/>
<protein>
    <submittedName>
        <fullName evidence="1">Uncharacterized protein</fullName>
    </submittedName>
</protein>
<dbReference type="Proteomes" id="UP000692954">
    <property type="component" value="Unassembled WGS sequence"/>
</dbReference>
<evidence type="ECO:0000313" key="2">
    <source>
        <dbReference type="Proteomes" id="UP000692954"/>
    </source>
</evidence>
<sequence>MNSKNYQQVYSQDYQPEIEERVQNLSTMEFKWLNILKKIPKDDLEALKKQFEKQQISLKEIQKQSDKQKIEEK</sequence>
<gene>
    <name evidence="1" type="ORF">PSON_ATCC_30995.1.T0400250</name>
</gene>
<reference evidence="1" key="1">
    <citation type="submission" date="2021-01" db="EMBL/GenBank/DDBJ databases">
        <authorList>
            <consortium name="Genoscope - CEA"/>
            <person name="William W."/>
        </authorList>
    </citation>
    <scope>NUCLEOTIDE SEQUENCE</scope>
</reference>
<proteinExistence type="predicted"/>
<dbReference type="AlphaFoldDB" id="A0A8S1MPU4"/>
<name>A0A8S1MPU4_9CILI</name>
<accession>A0A8S1MPU4</accession>
<dbReference type="EMBL" id="CAJJDN010000040">
    <property type="protein sequence ID" value="CAD8080461.1"/>
    <property type="molecule type" value="Genomic_DNA"/>
</dbReference>